<dbReference type="InterPro" id="IPR036188">
    <property type="entry name" value="FAD/NAD-bd_sf"/>
</dbReference>
<proteinExistence type="predicted"/>
<comment type="caution">
    <text evidence="2">The sequence shown here is derived from an EMBL/GenBank/DDBJ whole genome shotgun (WGS) entry which is preliminary data.</text>
</comment>
<evidence type="ECO:0000259" key="1">
    <source>
        <dbReference type="Pfam" id="PF01266"/>
    </source>
</evidence>
<dbReference type="SUPFAM" id="SSF51971">
    <property type="entry name" value="Nucleotide-binding domain"/>
    <property type="match status" value="1"/>
</dbReference>
<gene>
    <name evidence="2" type="ORF">ES711_05605</name>
</gene>
<name>A0A5C7ASF7_9FLAO</name>
<dbReference type="Gene3D" id="3.50.50.60">
    <property type="entry name" value="FAD/NAD(P)-binding domain"/>
    <property type="match status" value="1"/>
</dbReference>
<keyword evidence="3" id="KW-1185">Reference proteome</keyword>
<dbReference type="PANTHER" id="PTHR13847">
    <property type="entry name" value="SARCOSINE DEHYDROGENASE-RELATED"/>
    <property type="match status" value="1"/>
</dbReference>
<accession>A0A5C7ASF7</accession>
<dbReference type="RefSeq" id="WP_146891162.1">
    <property type="nucleotide sequence ID" value="NZ_VORX01000002.1"/>
</dbReference>
<dbReference type="OrthoDB" id="214253at2"/>
<dbReference type="AlphaFoldDB" id="A0A5C7ASF7"/>
<dbReference type="InterPro" id="IPR006076">
    <property type="entry name" value="FAD-dep_OxRdtase"/>
</dbReference>
<dbReference type="Pfam" id="PF01266">
    <property type="entry name" value="DAO"/>
    <property type="match status" value="1"/>
</dbReference>
<evidence type="ECO:0000313" key="2">
    <source>
        <dbReference type="EMBL" id="TXE09405.1"/>
    </source>
</evidence>
<dbReference type="GO" id="GO:0005737">
    <property type="term" value="C:cytoplasm"/>
    <property type="evidence" value="ECO:0007669"/>
    <property type="project" value="TreeGrafter"/>
</dbReference>
<evidence type="ECO:0000313" key="3">
    <source>
        <dbReference type="Proteomes" id="UP000321734"/>
    </source>
</evidence>
<organism evidence="2 3">
    <name type="scientific">Gelidibacter salicanalis</name>
    <dbReference type="NCBI Taxonomy" id="291193"/>
    <lineage>
        <taxon>Bacteria</taxon>
        <taxon>Pseudomonadati</taxon>
        <taxon>Bacteroidota</taxon>
        <taxon>Flavobacteriia</taxon>
        <taxon>Flavobacteriales</taxon>
        <taxon>Flavobacteriaceae</taxon>
        <taxon>Gelidibacter</taxon>
    </lineage>
</organism>
<dbReference type="SUPFAM" id="SSF54373">
    <property type="entry name" value="FAD-linked reductases, C-terminal domain"/>
    <property type="match status" value="1"/>
</dbReference>
<reference evidence="2 3" key="1">
    <citation type="submission" date="2019-08" db="EMBL/GenBank/DDBJ databases">
        <title>Genome sequence of Gelidibacter salicanalis IC162T.</title>
        <authorList>
            <person name="Bowman J.P."/>
        </authorList>
    </citation>
    <scope>NUCLEOTIDE SEQUENCE [LARGE SCALE GENOMIC DNA]</scope>
    <source>
        <strain evidence="2 3">IC162</strain>
    </source>
</reference>
<dbReference type="Gene3D" id="3.30.9.10">
    <property type="entry name" value="D-Amino Acid Oxidase, subunit A, domain 2"/>
    <property type="match status" value="1"/>
</dbReference>
<dbReference type="Proteomes" id="UP000321734">
    <property type="component" value="Unassembled WGS sequence"/>
</dbReference>
<feature type="domain" description="FAD dependent oxidoreductase" evidence="1">
    <location>
        <begin position="5"/>
        <end position="326"/>
    </location>
</feature>
<protein>
    <submittedName>
        <fullName evidence="2">FAD-binding oxidoreductase</fullName>
    </submittedName>
</protein>
<sequence>MKEVDYILVGCGLAGVAFCEELRAHDKSFVVFDDGSQQSSIVAAGLYNPVILKRFTGVWKAKEQLELVASFYQHLEKLLGVTLDYKLPVYRRFASIEEQNDWFTASDKPILEEYLHPEVISNTNTCIEAPFGFGKVLETGRIDTATLLQHYKLYLKTINSYVKERFDYSALSHTDSTVSYKTIEAKTIVFAEGFGMVQNPFFKDLPLNVAKGEVLTIKAPDLKMDFILKSSIFLVPELDDCYSVGATYNWEDKTHATTEAAKVELVDKLKELITCGFEVVDQVAGIRPTTKDRRPLVGKHPNHGNMTILNGLGTRGVMIGPYVAKNLYQHLEHGTPLEEEIDIKRFQKD</sequence>
<dbReference type="EMBL" id="VORX01000002">
    <property type="protein sequence ID" value="TXE09405.1"/>
    <property type="molecule type" value="Genomic_DNA"/>
</dbReference>